<protein>
    <submittedName>
        <fullName evidence="4">Signal peptidase</fullName>
    </submittedName>
</protein>
<sequence length="1362" mass="151394">MWSADLTPRERLLPPWLIGTLGALIGLALALMFPRERLEARLLEGGKVDALSVAYLEAWLRVRPNDGEFLSVLAAQYVRTGRLDEAEAMLNRMRALHDKSLEREALLLEIAIREQRAYALAPNDPQRASILNDLRGLLKQALDYRWTAAELEILAGKARALDQGAIAVQLYQRLAKQDVARAAQWQARTAEIALGVGEYRAAAAANFAAQASAKSLDEQRRYFIAGLKALQGGNLLDDAMTEAQRRAGPLLDDTETLRFLTRLALACNRPDLADQYARRLLHLSWRQTEEGIALAAGAVRHDWTFAGRPEPLPSRTDAVFMDGPEGLARRQRHVARIRRVADKVNDGAAPAAPAAQPTGTEAIARGIAPFNADDYDLAYRVFMSSGNLNDAMRVAEAAVRQRPDLKIWTERAAQVSEWNRQPMSALKYWLAYAQSTGDDAAWQNVLRLAPALNEDHAYLAGLRYQASRQPGDMKLLDQVIAAYERLGEPVEGLAYLNGIARGPHRQAILERYAMLAERAGKDDQAYDTYVRLQKEFGPNARYALKLANMLYVRAQFEQALSAMEVASKVASPTDDLYWRTFAQLARLNQRDDLSREAYRQLLIGGNAQPDDLSAMIDFYDASPIDAGRLAELAFHKSGTMASLQQAIYYYTRARAFRRIDGLLASLTPEQRRAAEQSPGVLGARAEYFRQSGHWDLAMRDLRRAVSLPDAGSDVKAAFLWGLLDSGQNDELKRALTLWRGEAENDSAYWGAYAAAGLQLFDANLALRFLGRQGKSMRNDPLWLLAFADAREMAGQADAAWRLRREAWWLLWRADGANGAGSADTAEGANTKDKSPASRRVGTRVVVGSNGAGNDAVPLEDGARTELRARRIALAQTFGSGDLAQRLLIELLRDDRRATRQAREGGSATVQKSELGDIDTLPPEPPEDPADKRKNARVSDQLVSAVAKEAALGWALSQEANDLARAWLLQQYTRRMTRPAYAEISIALAERDLQTLNRLLDDTPDRIPLYNRIDANTLTDRLGEAQRLSFEGLTTAPDDEQIHQRLQETLLTNAQALEPRETWFKQAPLTYFESSAAAGIRLTDHYSMLVRATQRNQRSTDETQLTGVPAQDRRVDWISQYQTQDSQWKGTVGWRQGLASFYAFRLDGLLGQTGPFGTELSVGRNQPAEETTQLRVGGVKDLVSIGGNWRLTQREYIRARIEGNRFYGQDRSFLGSGMVFDAEAGYRFRVEYPDYTIRVVGTRANYSASGTPSALLGRLLPAAAAADTAPDATAFMPQSFTQFGLLFGFGTDYLDRYTRAWRPFMDVGLLHDNREGWGTQLQLGVAGSVFGNDHLALVFSHASITRAGTSPMTEIGLRYRWLY</sequence>
<feature type="region of interest" description="Disordered" evidence="1">
    <location>
        <begin position="898"/>
        <end position="935"/>
    </location>
</feature>
<dbReference type="InterPro" id="IPR057306">
    <property type="entry name" value="B-barrel_PelB_C"/>
</dbReference>
<dbReference type="RefSeq" id="WP_102066550.1">
    <property type="nucleotide sequence ID" value="NZ_PKQE01000004.1"/>
</dbReference>
<evidence type="ECO:0000256" key="2">
    <source>
        <dbReference type="SAM" id="Phobius"/>
    </source>
</evidence>
<dbReference type="EMBL" id="PKQE01000004">
    <property type="protein sequence ID" value="PLC41262.1"/>
    <property type="molecule type" value="Genomic_DNA"/>
</dbReference>
<evidence type="ECO:0000259" key="3">
    <source>
        <dbReference type="Pfam" id="PF24604"/>
    </source>
</evidence>
<dbReference type="Gene3D" id="1.25.40.10">
    <property type="entry name" value="Tetratricopeptide repeat domain"/>
    <property type="match status" value="1"/>
</dbReference>
<dbReference type="Proteomes" id="UP000234456">
    <property type="component" value="Unassembled WGS sequence"/>
</dbReference>
<gene>
    <name evidence="4" type="ORF">C0Q88_16780</name>
</gene>
<dbReference type="Pfam" id="PF24604">
    <property type="entry name" value="B-barrel_PelB_C"/>
    <property type="match status" value="1"/>
</dbReference>
<feature type="transmembrane region" description="Helical" evidence="2">
    <location>
        <begin position="12"/>
        <end position="33"/>
    </location>
</feature>
<keyword evidence="2" id="KW-0812">Transmembrane</keyword>
<proteinExistence type="predicted"/>
<accession>A0A2N4TNI3</accession>
<dbReference type="Pfam" id="PF13429">
    <property type="entry name" value="TPR_15"/>
    <property type="match status" value="1"/>
</dbReference>
<evidence type="ECO:0000313" key="5">
    <source>
        <dbReference type="Proteomes" id="UP000234456"/>
    </source>
</evidence>
<feature type="domain" description="PelB C-terminal" evidence="3">
    <location>
        <begin position="1051"/>
        <end position="1360"/>
    </location>
</feature>
<comment type="caution">
    <text evidence="4">The sequence shown here is derived from an EMBL/GenBank/DDBJ whole genome shotgun (WGS) entry which is preliminary data.</text>
</comment>
<dbReference type="InterPro" id="IPR011990">
    <property type="entry name" value="TPR-like_helical_dom_sf"/>
</dbReference>
<reference evidence="4 5" key="1">
    <citation type="submission" date="2017-12" db="EMBL/GenBank/DDBJ databases">
        <title>Draft genome sequence of Ralstonia pickettii 52.</title>
        <authorList>
            <person name="Zheng B."/>
        </authorList>
    </citation>
    <scope>NUCLEOTIDE SEQUENCE [LARGE SCALE GENOMIC DNA]</scope>
    <source>
        <strain evidence="4 5">52</strain>
    </source>
</reference>
<keyword evidence="2" id="KW-1133">Transmembrane helix</keyword>
<evidence type="ECO:0000256" key="1">
    <source>
        <dbReference type="SAM" id="MobiDB-lite"/>
    </source>
</evidence>
<dbReference type="OrthoDB" id="6072349at2"/>
<feature type="region of interest" description="Disordered" evidence="1">
    <location>
        <begin position="819"/>
        <end position="841"/>
    </location>
</feature>
<keyword evidence="2" id="KW-0472">Membrane</keyword>
<name>A0A2N4TNI3_RALPI</name>
<organism evidence="4 5">
    <name type="scientific">Ralstonia pickettii</name>
    <name type="common">Burkholderia pickettii</name>
    <dbReference type="NCBI Taxonomy" id="329"/>
    <lineage>
        <taxon>Bacteria</taxon>
        <taxon>Pseudomonadati</taxon>
        <taxon>Pseudomonadota</taxon>
        <taxon>Betaproteobacteria</taxon>
        <taxon>Burkholderiales</taxon>
        <taxon>Burkholderiaceae</taxon>
        <taxon>Ralstonia</taxon>
    </lineage>
</organism>
<evidence type="ECO:0000313" key="4">
    <source>
        <dbReference type="EMBL" id="PLC41262.1"/>
    </source>
</evidence>